<evidence type="ECO:0000256" key="1">
    <source>
        <dbReference type="ARBA" id="ARBA00022729"/>
    </source>
</evidence>
<dbReference type="EMBL" id="JAGSOJ010000006">
    <property type="protein sequence ID" value="MCM1992433.1"/>
    <property type="molecule type" value="Genomic_DNA"/>
</dbReference>
<evidence type="ECO:0000313" key="4">
    <source>
        <dbReference type="Proteomes" id="UP001056429"/>
    </source>
</evidence>
<dbReference type="InterPro" id="IPR048433">
    <property type="entry name" value="YNCE-like_beta-prop"/>
</dbReference>
<keyword evidence="4" id="KW-1185">Reference proteome</keyword>
<proteinExistence type="predicted"/>
<dbReference type="SUPFAM" id="SSF51004">
    <property type="entry name" value="C-terminal (heme d1) domain of cytochrome cd1-nitrite reductase"/>
    <property type="match status" value="1"/>
</dbReference>
<dbReference type="RefSeq" id="WP_250861599.1">
    <property type="nucleotide sequence ID" value="NZ_JAGSOJ010000006.1"/>
</dbReference>
<dbReference type="AlphaFoldDB" id="A0A9J6P996"/>
<dbReference type="InterPro" id="IPR015943">
    <property type="entry name" value="WD40/YVTN_repeat-like_dom_sf"/>
</dbReference>
<comment type="caution">
    <text evidence="3">The sequence shown here is derived from an EMBL/GenBank/DDBJ whole genome shotgun (WGS) entry which is preliminary data.</text>
</comment>
<protein>
    <submittedName>
        <fullName evidence="3">YncE family protein</fullName>
    </submittedName>
</protein>
<dbReference type="Gene3D" id="2.130.10.10">
    <property type="entry name" value="YVTN repeat-like/Quinoprotein amine dehydrogenase"/>
    <property type="match status" value="2"/>
</dbReference>
<evidence type="ECO:0000259" key="2">
    <source>
        <dbReference type="Pfam" id="PF21783"/>
    </source>
</evidence>
<dbReference type="PANTHER" id="PTHR47197:SF3">
    <property type="entry name" value="DIHYDRO-HEME D1 DEHYDROGENASE"/>
    <property type="match status" value="1"/>
</dbReference>
<feature type="domain" description="YNCE-like beta-propeller" evidence="2">
    <location>
        <begin position="98"/>
        <end position="287"/>
    </location>
</feature>
<reference evidence="3" key="1">
    <citation type="journal article" date="2021" name="mSystems">
        <title>Bacteria and Archaea Synergistically Convert Glycine Betaine to Biogenic Methane in the Formosa Cold Seep of the South China Sea.</title>
        <authorList>
            <person name="Li L."/>
            <person name="Zhang W."/>
            <person name="Zhang S."/>
            <person name="Song L."/>
            <person name="Sun Q."/>
            <person name="Zhang H."/>
            <person name="Xiang H."/>
            <person name="Dong X."/>
        </authorList>
    </citation>
    <scope>NUCLEOTIDE SEQUENCE</scope>
    <source>
        <strain evidence="3">ZWT</strain>
    </source>
</reference>
<sequence>MDCLCTCNMASDDITILDTDSCKIVNTYKLSENEKRIGPHGICSIEKRIFTANRYSRGISIIDLENEKKLNINIGVSCTDIAGFGERLFILCGDSNNIIVYNNKNYEIESLIPCGNLPHSIWIEKEKRIILTSNLFDDSLTVINLDNYNDIKKINVGVYPMSVVTTTDNDYVLVCESNIGMECNGSLSIVSMKNFKVINRVTVSKSPMDMYYDGKKCYVSNFADGIISVIDVQKWELVDEINVGGMPRGIIGDKDSLYICDSYNDSLIIVDVKDYTKKTIPIGKEPMRIAKIITL</sequence>
<accession>A0A9J6P996</accession>
<keyword evidence="1" id="KW-0732">Signal</keyword>
<dbReference type="PANTHER" id="PTHR47197">
    <property type="entry name" value="PROTEIN NIRF"/>
    <property type="match status" value="1"/>
</dbReference>
<dbReference type="Pfam" id="PF21783">
    <property type="entry name" value="YNCE"/>
    <property type="match status" value="1"/>
</dbReference>
<organism evidence="3 4">
    <name type="scientific">Oceanirhabdus seepicola</name>
    <dbReference type="NCBI Taxonomy" id="2828781"/>
    <lineage>
        <taxon>Bacteria</taxon>
        <taxon>Bacillati</taxon>
        <taxon>Bacillota</taxon>
        <taxon>Clostridia</taxon>
        <taxon>Eubacteriales</taxon>
        <taxon>Clostridiaceae</taxon>
        <taxon>Oceanirhabdus</taxon>
    </lineage>
</organism>
<dbReference type="InterPro" id="IPR051200">
    <property type="entry name" value="Host-pathogen_enzymatic-act"/>
</dbReference>
<evidence type="ECO:0000313" key="3">
    <source>
        <dbReference type="EMBL" id="MCM1992433.1"/>
    </source>
</evidence>
<dbReference type="InterPro" id="IPR011048">
    <property type="entry name" value="Haem_d1_sf"/>
</dbReference>
<gene>
    <name evidence="3" type="ORF">KDK92_22195</name>
</gene>
<name>A0A9J6P996_9CLOT</name>
<dbReference type="Proteomes" id="UP001056429">
    <property type="component" value="Unassembled WGS sequence"/>
</dbReference>
<reference evidence="3" key="2">
    <citation type="submission" date="2021-04" db="EMBL/GenBank/DDBJ databases">
        <authorList>
            <person name="Dong X."/>
        </authorList>
    </citation>
    <scope>NUCLEOTIDE SEQUENCE</scope>
    <source>
        <strain evidence="3">ZWT</strain>
    </source>
</reference>